<protein>
    <submittedName>
        <fullName evidence="3">S-layer homology domain-containing protein</fullName>
    </submittedName>
</protein>
<evidence type="ECO:0000256" key="1">
    <source>
        <dbReference type="SAM" id="SignalP"/>
    </source>
</evidence>
<keyword evidence="1" id="KW-0732">Signal</keyword>
<dbReference type="Pfam" id="PF00395">
    <property type="entry name" value="SLH"/>
    <property type="match status" value="2"/>
</dbReference>
<name>A0A934MS60_9BACL</name>
<accession>A0A934MS60</accession>
<proteinExistence type="predicted"/>
<dbReference type="InterPro" id="IPR001119">
    <property type="entry name" value="SLH_dom"/>
</dbReference>
<keyword evidence="4" id="KW-1185">Reference proteome</keyword>
<dbReference type="EMBL" id="JAELUP010000103">
    <property type="protein sequence ID" value="MBJ6363593.1"/>
    <property type="molecule type" value="Genomic_DNA"/>
</dbReference>
<feature type="domain" description="SLH" evidence="2">
    <location>
        <begin position="184"/>
        <end position="247"/>
    </location>
</feature>
<feature type="signal peptide" evidence="1">
    <location>
        <begin position="1"/>
        <end position="28"/>
    </location>
</feature>
<evidence type="ECO:0000313" key="3">
    <source>
        <dbReference type="EMBL" id="MBJ6363593.1"/>
    </source>
</evidence>
<dbReference type="Proteomes" id="UP000640274">
    <property type="component" value="Unassembled WGS sequence"/>
</dbReference>
<reference evidence="3" key="1">
    <citation type="submission" date="2020-12" db="EMBL/GenBank/DDBJ databases">
        <authorList>
            <person name="Huq M.A."/>
        </authorList>
    </citation>
    <scope>NUCLEOTIDE SEQUENCE</scope>
    <source>
        <strain evidence="3">MAHUQ-46</strain>
    </source>
</reference>
<comment type="caution">
    <text evidence="3">The sequence shown here is derived from an EMBL/GenBank/DDBJ whole genome shotgun (WGS) entry which is preliminary data.</text>
</comment>
<dbReference type="RefSeq" id="WP_199021123.1">
    <property type="nucleotide sequence ID" value="NZ_JAELUP010000103.1"/>
</dbReference>
<sequence>MMLKSCYKVLSSAVILSLLAGTAAYANADNAVGSAADNAASAPVQKPATPFSDVKAGHWAEKHIAKLNLQGIIQGKGAGKFGTNDNVSQEDAVILAIRLMGKDSQAKQDDAVVFPENFKVSEYAKGYIVLALQEGLLDRTEEFKRAEADKSEWGKRTASREWVTKLLIRAINQTKLAEELVDASSQFTDSGDITEGYSGYVNAAVNLKLMNGVSATKFDPKGLITRAMIAKMYSLAESYYPVNYANQSTGLITGLTENSITLYDTESNSEKSYPISKNALYYRFDSESIASASELTRYAKALVIASEDGAAYIETLDDDAKVETLRGEVIRVVPDESKLWMFVDNKPAEIAYSSTLEVKDSNGNKLQVTDLAADATIEVTRDTFRTQPLAVSIQVQGAKINKSGTGKITAVSDSSLTIESEDGSVTETWGIAESVLVTWNREIKSIADLAVGDIISYEIKAGLATKINVTSTVVGKTVTGTLQHIDSDSKTINYKLDASTNTLSANYLAANVQVIIEGINQATVSDLVRGDQVKLTINDQDAVTKIQVVNRRVETVNGASILNYDADSKTLTILDSAGKPTAVQLTGNTKIEYNGSSLALSSASNLLLKNRKVTIGFTEGVAVYVNLVNSYTGTLSDINQTTNQLTISFETGGTMKIPFDQLSVEIYEKTSSTLSDLKTGDRITALLGPNQDKVVAIQLHRIIQQEVVSVDTSNKKIKLKAQDGSVNEYSVGTNMRLLNDKGTSVGLNVFGADQVVNVQFVGRLPGSIQQVEVTFGKVTAVGSEQLTVETLSGSKQNIKLGSNFRVIRNGSSSTNVSSVSVGDYVDIRKNEEEALIVTVNSGTVRKFRSYIASSKEMFVFASSLNDNNVRYVLSDDTRVIINGSSSSMQELKNGDEITLYFINGKIALIVKS</sequence>
<dbReference type="AlphaFoldDB" id="A0A934MS60"/>
<gene>
    <name evidence="3" type="ORF">JFN88_20500</name>
</gene>
<evidence type="ECO:0000259" key="2">
    <source>
        <dbReference type="PROSITE" id="PS51272"/>
    </source>
</evidence>
<dbReference type="PROSITE" id="PS51272">
    <property type="entry name" value="SLH"/>
    <property type="match status" value="2"/>
</dbReference>
<feature type="chain" id="PRO_5038011155" evidence="1">
    <location>
        <begin position="29"/>
        <end position="912"/>
    </location>
</feature>
<feature type="domain" description="SLH" evidence="2">
    <location>
        <begin position="47"/>
        <end position="110"/>
    </location>
</feature>
<organism evidence="3 4">
    <name type="scientific">Paenibacillus roseus</name>
    <dbReference type="NCBI Taxonomy" id="2798579"/>
    <lineage>
        <taxon>Bacteria</taxon>
        <taxon>Bacillati</taxon>
        <taxon>Bacillota</taxon>
        <taxon>Bacilli</taxon>
        <taxon>Bacillales</taxon>
        <taxon>Paenibacillaceae</taxon>
        <taxon>Paenibacillus</taxon>
    </lineage>
</organism>
<evidence type="ECO:0000313" key="4">
    <source>
        <dbReference type="Proteomes" id="UP000640274"/>
    </source>
</evidence>